<protein>
    <submittedName>
        <fullName evidence="6">ABC transporter ATP-binding protein</fullName>
    </submittedName>
</protein>
<dbReference type="GO" id="GO:0005524">
    <property type="term" value="F:ATP binding"/>
    <property type="evidence" value="ECO:0007669"/>
    <property type="project" value="UniProtKB-KW"/>
</dbReference>
<dbReference type="InterPro" id="IPR003439">
    <property type="entry name" value="ABC_transporter-like_ATP-bd"/>
</dbReference>
<evidence type="ECO:0000313" key="6">
    <source>
        <dbReference type="EMBL" id="MCV2403753.1"/>
    </source>
</evidence>
<keyword evidence="4 6" id="KW-0067">ATP-binding</keyword>
<dbReference type="PANTHER" id="PTHR42734">
    <property type="entry name" value="METAL TRANSPORT SYSTEM ATP-BINDING PROTEIN TM_0124-RELATED"/>
    <property type="match status" value="1"/>
</dbReference>
<dbReference type="CDD" id="cd03214">
    <property type="entry name" value="ABC_Iron-Siderophores_B12_Hemin"/>
    <property type="match status" value="1"/>
</dbReference>
<organism evidence="6 7">
    <name type="scientific">Marinomonas sargassi</name>
    <dbReference type="NCBI Taxonomy" id="2984494"/>
    <lineage>
        <taxon>Bacteria</taxon>
        <taxon>Pseudomonadati</taxon>
        <taxon>Pseudomonadota</taxon>
        <taxon>Gammaproteobacteria</taxon>
        <taxon>Oceanospirillales</taxon>
        <taxon>Oceanospirillaceae</taxon>
        <taxon>Marinomonas</taxon>
    </lineage>
</organism>
<evidence type="ECO:0000313" key="7">
    <source>
        <dbReference type="Proteomes" id="UP001209713"/>
    </source>
</evidence>
<comment type="similarity">
    <text evidence="1">Belongs to the ABC transporter superfamily.</text>
</comment>
<name>A0ABT2YV24_9GAMM</name>
<dbReference type="PANTHER" id="PTHR42734:SF6">
    <property type="entry name" value="MOLYBDATE IMPORT ATP-BINDING PROTEIN MOLC"/>
    <property type="match status" value="1"/>
</dbReference>
<accession>A0ABT2YV24</accession>
<feature type="domain" description="ABC transporter" evidence="5">
    <location>
        <begin position="3"/>
        <end position="237"/>
    </location>
</feature>
<dbReference type="InterPro" id="IPR027417">
    <property type="entry name" value="P-loop_NTPase"/>
</dbReference>
<sequence>MNLNLDQISISYGKTKILSDITTGSLQKGNVIALLGSNGAGKSTLVKALAGLVPYQGKASLGDLEFAQMTQEQRLALIGYVPQTLPQASSLLAYEVVKSAANSLLKSQSVSAMEEAIEEVFQKLKISHLALLPMHKLSGGQKQMVSLAQAIVRQPELYLLDEPTSALDLNWQIQVLETVRNEVKKNQSTAVLVCHDINLALRYCDHILLLNQGQLLSSGLPKECLTPDTLAKAYQVSARVETCSLGRPMILVDHAL</sequence>
<proteinExistence type="inferred from homology"/>
<comment type="caution">
    <text evidence="6">The sequence shown here is derived from an EMBL/GenBank/DDBJ whole genome shotgun (WGS) entry which is preliminary data.</text>
</comment>
<evidence type="ECO:0000256" key="3">
    <source>
        <dbReference type="ARBA" id="ARBA00022741"/>
    </source>
</evidence>
<keyword evidence="2" id="KW-0813">Transport</keyword>
<dbReference type="PROSITE" id="PS50893">
    <property type="entry name" value="ABC_TRANSPORTER_2"/>
    <property type="match status" value="1"/>
</dbReference>
<keyword evidence="3" id="KW-0547">Nucleotide-binding</keyword>
<dbReference type="InterPro" id="IPR017871">
    <property type="entry name" value="ABC_transporter-like_CS"/>
</dbReference>
<dbReference type="InterPro" id="IPR003593">
    <property type="entry name" value="AAA+_ATPase"/>
</dbReference>
<dbReference type="SUPFAM" id="SSF52540">
    <property type="entry name" value="P-loop containing nucleoside triphosphate hydrolases"/>
    <property type="match status" value="1"/>
</dbReference>
<dbReference type="RefSeq" id="WP_263531136.1">
    <property type="nucleotide sequence ID" value="NZ_JAOVZB010000006.1"/>
</dbReference>
<dbReference type="SMART" id="SM00382">
    <property type="entry name" value="AAA"/>
    <property type="match status" value="1"/>
</dbReference>
<gene>
    <name evidence="6" type="ORF">OFY17_12840</name>
</gene>
<dbReference type="Pfam" id="PF00005">
    <property type="entry name" value="ABC_tran"/>
    <property type="match status" value="1"/>
</dbReference>
<dbReference type="InterPro" id="IPR050153">
    <property type="entry name" value="Metal_Ion_Import_ABC"/>
</dbReference>
<evidence type="ECO:0000259" key="5">
    <source>
        <dbReference type="PROSITE" id="PS50893"/>
    </source>
</evidence>
<reference evidence="6 7" key="1">
    <citation type="submission" date="2022-10" db="EMBL/GenBank/DDBJ databases">
        <title>Marinomonas transparenta sp. nov. and Marinomonas sargassi sp. nov., isolated from marine alga (Sargassum natans (L.) Gaillon).</title>
        <authorList>
            <person name="Wang Y."/>
        </authorList>
    </citation>
    <scope>NUCLEOTIDE SEQUENCE [LARGE SCALE GENOMIC DNA]</scope>
    <source>
        <strain evidence="6 7">C2222</strain>
    </source>
</reference>
<dbReference type="Proteomes" id="UP001209713">
    <property type="component" value="Unassembled WGS sequence"/>
</dbReference>
<dbReference type="EMBL" id="JAOVZB010000006">
    <property type="protein sequence ID" value="MCV2403753.1"/>
    <property type="molecule type" value="Genomic_DNA"/>
</dbReference>
<dbReference type="Gene3D" id="3.40.50.300">
    <property type="entry name" value="P-loop containing nucleotide triphosphate hydrolases"/>
    <property type="match status" value="1"/>
</dbReference>
<evidence type="ECO:0000256" key="4">
    <source>
        <dbReference type="ARBA" id="ARBA00022840"/>
    </source>
</evidence>
<dbReference type="PROSITE" id="PS00211">
    <property type="entry name" value="ABC_TRANSPORTER_1"/>
    <property type="match status" value="1"/>
</dbReference>
<evidence type="ECO:0000256" key="1">
    <source>
        <dbReference type="ARBA" id="ARBA00005417"/>
    </source>
</evidence>
<evidence type="ECO:0000256" key="2">
    <source>
        <dbReference type="ARBA" id="ARBA00022448"/>
    </source>
</evidence>
<keyword evidence="7" id="KW-1185">Reference proteome</keyword>